<comment type="caution">
    <text evidence="6">The sequence shown here is derived from an EMBL/GenBank/DDBJ whole genome shotgun (WGS) entry which is preliminary data.</text>
</comment>
<organism evidence="6 7">
    <name type="scientific">Rhamnella rubrinervis</name>
    <dbReference type="NCBI Taxonomy" id="2594499"/>
    <lineage>
        <taxon>Eukaryota</taxon>
        <taxon>Viridiplantae</taxon>
        <taxon>Streptophyta</taxon>
        <taxon>Embryophyta</taxon>
        <taxon>Tracheophyta</taxon>
        <taxon>Spermatophyta</taxon>
        <taxon>Magnoliopsida</taxon>
        <taxon>eudicotyledons</taxon>
        <taxon>Gunneridae</taxon>
        <taxon>Pentapetalae</taxon>
        <taxon>rosids</taxon>
        <taxon>fabids</taxon>
        <taxon>Rosales</taxon>
        <taxon>Rhamnaceae</taxon>
        <taxon>rhamnoid group</taxon>
        <taxon>Rhamneae</taxon>
        <taxon>Rhamnella</taxon>
    </lineage>
</organism>
<evidence type="ECO:0000256" key="4">
    <source>
        <dbReference type="SAM" id="SignalP"/>
    </source>
</evidence>
<dbReference type="PANTHER" id="PTHR33021">
    <property type="entry name" value="BLUE COPPER PROTEIN"/>
    <property type="match status" value="1"/>
</dbReference>
<evidence type="ECO:0000313" key="6">
    <source>
        <dbReference type="EMBL" id="KAF3453720.1"/>
    </source>
</evidence>
<dbReference type="InterPro" id="IPR003245">
    <property type="entry name" value="Phytocyanin_dom"/>
</dbReference>
<dbReference type="FunFam" id="2.60.40.420:FF:000034">
    <property type="entry name" value="Cupredoxin superfamily protein"/>
    <property type="match status" value="2"/>
</dbReference>
<sequence>MGGGLRLTILAIAVAALVHCSTAQTTHYVGDELGWLIPPGGPITYKIWAESQKFTVGDILVFNFTNGEHDVAWVTKEAFSYCNSTEPISLKTTSPANFTLNTTGEYYFIGTKDRHCVLGQKLAIYVSAYPGPTPSPAPRSGPKTHTVGDKLGWFVPPGGELFYAAWAYDNTFLVGDTLVFNFINGTQDVAVVTNDVYKNCSTDTTIEVYKSSPANIVLKTTGEHFFTSTYERHCFLGQKLAINVTGSTTANPPSISLAPASHGPAAGGPDPPPFSSAHRRINVNGFFFTSLLTAVVAFFY</sequence>
<feature type="chain" id="PRO_5035450113" description="Phytocyanin domain-containing protein" evidence="4">
    <location>
        <begin position="24"/>
        <end position="300"/>
    </location>
</feature>
<evidence type="ECO:0000256" key="3">
    <source>
        <dbReference type="SAM" id="MobiDB-lite"/>
    </source>
</evidence>
<dbReference type="GO" id="GO:0009055">
    <property type="term" value="F:electron transfer activity"/>
    <property type="evidence" value="ECO:0007669"/>
    <property type="project" value="InterPro"/>
</dbReference>
<dbReference type="GO" id="GO:0005886">
    <property type="term" value="C:plasma membrane"/>
    <property type="evidence" value="ECO:0007669"/>
    <property type="project" value="TreeGrafter"/>
</dbReference>
<keyword evidence="2" id="KW-0325">Glycoprotein</keyword>
<keyword evidence="7" id="KW-1185">Reference proteome</keyword>
<keyword evidence="4" id="KW-0732">Signal</keyword>
<feature type="domain" description="Phytocyanin" evidence="5">
    <location>
        <begin position="143"/>
        <end position="246"/>
    </location>
</feature>
<feature type="signal peptide" evidence="4">
    <location>
        <begin position="1"/>
        <end position="23"/>
    </location>
</feature>
<feature type="compositionally biased region" description="Low complexity" evidence="3">
    <location>
        <begin position="258"/>
        <end position="268"/>
    </location>
</feature>
<keyword evidence="1" id="KW-1015">Disulfide bond</keyword>
<reference evidence="6" key="1">
    <citation type="submission" date="2020-03" db="EMBL/GenBank/DDBJ databases">
        <title>A high-quality chromosome-level genome assembly of a woody plant with both climbing and erect habits, Rhamnella rubrinervis.</title>
        <authorList>
            <person name="Lu Z."/>
            <person name="Yang Y."/>
            <person name="Zhu X."/>
            <person name="Sun Y."/>
        </authorList>
    </citation>
    <scope>NUCLEOTIDE SEQUENCE</scope>
    <source>
        <strain evidence="6">BYM</strain>
        <tissue evidence="6">Leaf</tissue>
    </source>
</reference>
<feature type="region of interest" description="Disordered" evidence="3">
    <location>
        <begin position="253"/>
        <end position="273"/>
    </location>
</feature>
<feature type="domain" description="Phytocyanin" evidence="5">
    <location>
        <begin position="25"/>
        <end position="128"/>
    </location>
</feature>
<dbReference type="Proteomes" id="UP000796880">
    <property type="component" value="Unassembled WGS sequence"/>
</dbReference>
<dbReference type="InterPro" id="IPR008972">
    <property type="entry name" value="Cupredoxin"/>
</dbReference>
<dbReference type="AlphaFoldDB" id="A0A8K0HL75"/>
<dbReference type="Gene3D" id="2.60.40.420">
    <property type="entry name" value="Cupredoxins - blue copper proteins"/>
    <property type="match status" value="2"/>
</dbReference>
<gene>
    <name evidence="6" type="ORF">FNV43_RR04161</name>
</gene>
<evidence type="ECO:0000256" key="1">
    <source>
        <dbReference type="ARBA" id="ARBA00023157"/>
    </source>
</evidence>
<evidence type="ECO:0000256" key="2">
    <source>
        <dbReference type="ARBA" id="ARBA00023180"/>
    </source>
</evidence>
<evidence type="ECO:0000259" key="5">
    <source>
        <dbReference type="PROSITE" id="PS51485"/>
    </source>
</evidence>
<protein>
    <recommendedName>
        <fullName evidence="5">Phytocyanin domain-containing protein</fullName>
    </recommendedName>
</protein>
<proteinExistence type="predicted"/>
<name>A0A8K0HL75_9ROSA</name>
<dbReference type="PANTHER" id="PTHR33021:SF325">
    <property type="entry name" value="PHYTOCYANIN DOMAIN-CONTAINING PROTEIN"/>
    <property type="match status" value="1"/>
</dbReference>
<accession>A0A8K0HL75</accession>
<dbReference type="Pfam" id="PF02298">
    <property type="entry name" value="Cu_bind_like"/>
    <property type="match status" value="2"/>
</dbReference>
<dbReference type="EMBL" id="VOIH02000002">
    <property type="protein sequence ID" value="KAF3453720.1"/>
    <property type="molecule type" value="Genomic_DNA"/>
</dbReference>
<dbReference type="InterPro" id="IPR039391">
    <property type="entry name" value="Phytocyanin-like"/>
</dbReference>
<evidence type="ECO:0000313" key="7">
    <source>
        <dbReference type="Proteomes" id="UP000796880"/>
    </source>
</evidence>
<dbReference type="PROSITE" id="PS51485">
    <property type="entry name" value="PHYTOCYANIN"/>
    <property type="match status" value="2"/>
</dbReference>
<dbReference type="SUPFAM" id="SSF49503">
    <property type="entry name" value="Cupredoxins"/>
    <property type="match status" value="2"/>
</dbReference>
<dbReference type="OrthoDB" id="5421909at2759"/>